<proteinExistence type="predicted"/>
<protein>
    <recommendedName>
        <fullName evidence="3">Peptidase</fullName>
    </recommendedName>
</protein>
<sequence>MLIMVLGLVSFVNAFAEPLIMLDKQSYIEGDIIRISGKVQYEQGMFVLIQLRSQTDIVGIDQIFPSQSGSFSSTFEAEGPKWQQSGTYTVMVSYQGQTAEKSFQYTKPVRQEPVEENKQVQHTQPVKPKITIKGFPDIMQPPQHYYDRYDNEPEFKAWFDSIFAGHTIHEIVGYRHTHVAGFPDPQYSPQYYIERYTHEAAFQEWFDLQFPEKTIHDVVGVPEEVKVLVPSWVKQYARWWATNAIDDTQFASRISELIKQGIITLDSRIPVAGSTDNTIPNWFKNNARWYSDGHITEEDFLRGIEYLVENRIIII</sequence>
<dbReference type="EMBL" id="CAJNAQ010000006">
    <property type="protein sequence ID" value="CAE6504609.1"/>
    <property type="molecule type" value="Genomic_DNA"/>
</dbReference>
<dbReference type="AlphaFoldDB" id="A0A812EYG4"/>
<organism evidence="1 2">
    <name type="scientific">Candidatus Nitrosotenuis uzonensis</name>
    <dbReference type="NCBI Taxonomy" id="1407055"/>
    <lineage>
        <taxon>Archaea</taxon>
        <taxon>Nitrososphaerota</taxon>
        <taxon>Candidatus Nitrosotenuis</taxon>
    </lineage>
</organism>
<evidence type="ECO:0008006" key="3">
    <source>
        <dbReference type="Google" id="ProtNLM"/>
    </source>
</evidence>
<reference evidence="1" key="1">
    <citation type="submission" date="2021-02" db="EMBL/GenBank/DDBJ databases">
        <authorList>
            <person name="Han P."/>
        </authorList>
    </citation>
    <scope>NUCLEOTIDE SEQUENCE</scope>
    <source>
        <strain evidence="1">Candidatus Nitrosotenuis uzonensis 5A</strain>
    </source>
</reference>
<evidence type="ECO:0000313" key="2">
    <source>
        <dbReference type="Proteomes" id="UP000655759"/>
    </source>
</evidence>
<accession>A0A812EYG4</accession>
<gene>
    <name evidence="1" type="ORF">NUZ5A_60033</name>
</gene>
<dbReference type="Proteomes" id="UP000655759">
    <property type="component" value="Unassembled WGS sequence"/>
</dbReference>
<comment type="caution">
    <text evidence="1">The sequence shown here is derived from an EMBL/GenBank/DDBJ whole genome shotgun (WGS) entry which is preliminary data.</text>
</comment>
<name>A0A812EYG4_9ARCH</name>
<evidence type="ECO:0000313" key="1">
    <source>
        <dbReference type="EMBL" id="CAE6504609.1"/>
    </source>
</evidence>